<evidence type="ECO:0000313" key="1">
    <source>
        <dbReference type="EMBL" id="CAA9226293.1"/>
    </source>
</evidence>
<accession>A0A6J4HMA4</accession>
<dbReference type="EMBL" id="CADCTB010000061">
    <property type="protein sequence ID" value="CAA9226293.1"/>
    <property type="molecule type" value="Genomic_DNA"/>
</dbReference>
<protein>
    <submittedName>
        <fullName evidence="1">Uncharacterized protein</fullName>
    </submittedName>
</protein>
<reference evidence="1" key="1">
    <citation type="submission" date="2020-02" db="EMBL/GenBank/DDBJ databases">
        <authorList>
            <person name="Meier V. D."/>
        </authorList>
    </citation>
    <scope>NUCLEOTIDE SEQUENCE</scope>
    <source>
        <strain evidence="1">AVDCRST_MAG10</strain>
    </source>
</reference>
<sequence length="55" mass="5689">MAAPVAEDPPRLAGLRLRQRSAELDAPGDAGVDFLDGQVEVELLAALGFRQAGAS</sequence>
<name>A0A6J4HMA4_9ACTN</name>
<proteinExistence type="predicted"/>
<dbReference type="AlphaFoldDB" id="A0A6J4HMA4"/>
<organism evidence="1">
    <name type="scientific">uncultured Acidimicrobiales bacterium</name>
    <dbReference type="NCBI Taxonomy" id="310071"/>
    <lineage>
        <taxon>Bacteria</taxon>
        <taxon>Bacillati</taxon>
        <taxon>Actinomycetota</taxon>
        <taxon>Acidimicrobiia</taxon>
        <taxon>Acidimicrobiales</taxon>
        <taxon>environmental samples</taxon>
    </lineage>
</organism>
<gene>
    <name evidence="1" type="ORF">AVDCRST_MAG10-933</name>
</gene>